<organism evidence="2 3">
    <name type="scientific">Micromonospora antibiotica</name>
    <dbReference type="NCBI Taxonomy" id="2807623"/>
    <lineage>
        <taxon>Bacteria</taxon>
        <taxon>Bacillati</taxon>
        <taxon>Actinomycetota</taxon>
        <taxon>Actinomycetes</taxon>
        <taxon>Micromonosporales</taxon>
        <taxon>Micromonosporaceae</taxon>
        <taxon>Micromonospora</taxon>
    </lineage>
</organism>
<dbReference type="EMBL" id="JAGFWR010000001">
    <property type="protein sequence ID" value="MBO4159804.1"/>
    <property type="molecule type" value="Genomic_DNA"/>
</dbReference>
<dbReference type="Proteomes" id="UP000671399">
    <property type="component" value="Unassembled WGS sequence"/>
</dbReference>
<dbReference type="RefSeq" id="WP_208565465.1">
    <property type="nucleotide sequence ID" value="NZ_JAGFWR010000001.1"/>
</dbReference>
<comment type="caution">
    <text evidence="2">The sequence shown here is derived from an EMBL/GenBank/DDBJ whole genome shotgun (WGS) entry which is preliminary data.</text>
</comment>
<gene>
    <name evidence="2" type="ORF">JQN83_03135</name>
</gene>
<evidence type="ECO:0000259" key="1">
    <source>
        <dbReference type="Pfam" id="PF13338"/>
    </source>
</evidence>
<feature type="domain" description="AbiEi antitoxin N-terminal" evidence="1">
    <location>
        <begin position="12"/>
        <end position="59"/>
    </location>
</feature>
<evidence type="ECO:0000313" key="2">
    <source>
        <dbReference type="EMBL" id="MBO4159804.1"/>
    </source>
</evidence>
<name>A0ABS3V2I7_9ACTN</name>
<proteinExistence type="predicted"/>
<sequence length="198" mass="21775">MAPSGQRTNRRALFQLAARQHGYVTAAQARDTGYSYQAQKYHVDHGNWVRVDRGVFRLVDWPAHPADHLVRWVLWSGAVGVVSHASALSVHDLGDLDPARVHLSVPARFRRSAPEIVLHRPLPPEVDIEDREGFRVTTPSRALAECAQARIEQQWLDGAVAEALSRGLITPRRLRAAATELGPTAELGAHTALLAAGR</sequence>
<reference evidence="2 3" key="1">
    <citation type="submission" date="2021-03" db="EMBL/GenBank/DDBJ databases">
        <authorList>
            <person name="Lee D.-H."/>
        </authorList>
    </citation>
    <scope>NUCLEOTIDE SEQUENCE [LARGE SCALE GENOMIC DNA]</scope>
    <source>
        <strain evidence="2 3">MMS20-R2-23</strain>
    </source>
</reference>
<keyword evidence="3" id="KW-1185">Reference proteome</keyword>
<protein>
    <submittedName>
        <fullName evidence="2">Type IV toxin-antitoxin system AbiEi family antitoxin domain-containing protein</fullName>
    </submittedName>
</protein>
<dbReference type="InterPro" id="IPR025159">
    <property type="entry name" value="AbiEi_N"/>
</dbReference>
<dbReference type="Pfam" id="PF13338">
    <property type="entry name" value="AbiEi_4"/>
    <property type="match status" value="1"/>
</dbReference>
<evidence type="ECO:0000313" key="3">
    <source>
        <dbReference type="Proteomes" id="UP000671399"/>
    </source>
</evidence>
<accession>A0ABS3V2I7</accession>